<sequence>MALYHNRVPAPCTHSVHRGPSQNTTRLLQTAKQMAEQVEQEIPGHFELFDDDDLLNNLLPMRDVGVKVVKARIADWQQITQPFRQAVTGGKQPEKAMYKPFLKMANTIVSFFNSGSVTNRVVRRKLNQTKGN</sequence>
<evidence type="ECO:0000313" key="2">
    <source>
        <dbReference type="Proteomes" id="UP000813824"/>
    </source>
</evidence>
<reference evidence="1" key="1">
    <citation type="journal article" date="2021" name="New Phytol.">
        <title>Evolutionary innovations through gain and loss of genes in the ectomycorrhizal Boletales.</title>
        <authorList>
            <person name="Wu G."/>
            <person name="Miyauchi S."/>
            <person name="Morin E."/>
            <person name="Kuo A."/>
            <person name="Drula E."/>
            <person name="Varga T."/>
            <person name="Kohler A."/>
            <person name="Feng B."/>
            <person name="Cao Y."/>
            <person name="Lipzen A."/>
            <person name="Daum C."/>
            <person name="Hundley H."/>
            <person name="Pangilinan J."/>
            <person name="Johnson J."/>
            <person name="Barry K."/>
            <person name="LaButti K."/>
            <person name="Ng V."/>
            <person name="Ahrendt S."/>
            <person name="Min B."/>
            <person name="Choi I.G."/>
            <person name="Park H."/>
            <person name="Plett J.M."/>
            <person name="Magnuson J."/>
            <person name="Spatafora J.W."/>
            <person name="Nagy L.G."/>
            <person name="Henrissat B."/>
            <person name="Grigoriev I.V."/>
            <person name="Yang Z.L."/>
            <person name="Xu J."/>
            <person name="Martin F.M."/>
        </authorList>
    </citation>
    <scope>NUCLEOTIDE SEQUENCE</scope>
    <source>
        <strain evidence="1">KKN 215</strain>
    </source>
</reference>
<dbReference type="AlphaFoldDB" id="A0A8K0XK48"/>
<gene>
    <name evidence="1" type="ORF">BXZ70DRAFT_1012728</name>
</gene>
<dbReference type="Proteomes" id="UP000813824">
    <property type="component" value="Unassembled WGS sequence"/>
</dbReference>
<organism evidence="1 2">
    <name type="scientific">Cristinia sonorae</name>
    <dbReference type="NCBI Taxonomy" id="1940300"/>
    <lineage>
        <taxon>Eukaryota</taxon>
        <taxon>Fungi</taxon>
        <taxon>Dikarya</taxon>
        <taxon>Basidiomycota</taxon>
        <taxon>Agaricomycotina</taxon>
        <taxon>Agaricomycetes</taxon>
        <taxon>Agaricomycetidae</taxon>
        <taxon>Agaricales</taxon>
        <taxon>Pleurotineae</taxon>
        <taxon>Stephanosporaceae</taxon>
        <taxon>Cristinia</taxon>
    </lineage>
</organism>
<evidence type="ECO:0000313" key="1">
    <source>
        <dbReference type="EMBL" id="KAH8078751.1"/>
    </source>
</evidence>
<protein>
    <submittedName>
        <fullName evidence="1">Uncharacterized protein</fullName>
    </submittedName>
</protein>
<name>A0A8K0XK48_9AGAR</name>
<comment type="caution">
    <text evidence="1">The sequence shown here is derived from an EMBL/GenBank/DDBJ whole genome shotgun (WGS) entry which is preliminary data.</text>
</comment>
<accession>A0A8K0XK48</accession>
<keyword evidence="2" id="KW-1185">Reference proteome</keyword>
<proteinExistence type="predicted"/>
<dbReference type="EMBL" id="JAEVFJ010000058">
    <property type="protein sequence ID" value="KAH8078751.1"/>
    <property type="molecule type" value="Genomic_DNA"/>
</dbReference>